<dbReference type="AlphaFoldDB" id="A0A1D3CVC9"/>
<dbReference type="PROSITE" id="PS00107">
    <property type="entry name" value="PROTEIN_KINASE_ATP"/>
    <property type="match status" value="1"/>
</dbReference>
<dbReference type="SMART" id="SM00220">
    <property type="entry name" value="S_TKc"/>
    <property type="match status" value="1"/>
</dbReference>
<reference evidence="1 2" key="1">
    <citation type="journal article" date="2016" name="BMC Genomics">
        <title>Comparative genomics reveals Cyclospora cayetanensis possesses coccidia-like metabolism and invasion components but unique surface antigens.</title>
        <authorList>
            <person name="Liu S."/>
            <person name="Wang L."/>
            <person name="Zheng H."/>
            <person name="Xu Z."/>
            <person name="Roellig D.M."/>
            <person name="Li N."/>
            <person name="Frace M.A."/>
            <person name="Tang K."/>
            <person name="Arrowood M.J."/>
            <person name="Moss D.M."/>
            <person name="Zhang L."/>
            <person name="Feng Y."/>
            <person name="Xiao L."/>
        </authorList>
    </citation>
    <scope>NUCLEOTIDE SEQUENCE [LARGE SCALE GENOMIC DNA]</scope>
    <source>
        <strain evidence="1 2">CHN_HEN01</strain>
    </source>
</reference>
<name>A0A1D3CVC9_9EIME</name>
<dbReference type="InterPro" id="IPR008271">
    <property type="entry name" value="Ser/Thr_kinase_AS"/>
</dbReference>
<dbReference type="SUPFAM" id="SSF56112">
    <property type="entry name" value="Protein kinase-like (PK-like)"/>
    <property type="match status" value="1"/>
</dbReference>
<dbReference type="InterPro" id="IPR000719">
    <property type="entry name" value="Prot_kinase_dom"/>
</dbReference>
<dbReference type="VEuPathDB" id="ToxoDB:cyc_06360"/>
<keyword evidence="2" id="KW-1185">Reference proteome</keyword>
<comment type="caution">
    <text evidence="1">The sequence shown here is derived from an EMBL/GenBank/DDBJ whole genome shotgun (WGS) entry which is preliminary data.</text>
</comment>
<protein>
    <submittedName>
        <fullName evidence="1">CAM CDPK domain-containing protein</fullName>
    </submittedName>
</protein>
<dbReference type="Gene3D" id="1.10.510.10">
    <property type="entry name" value="Transferase(Phosphotransferase) domain 1"/>
    <property type="match status" value="2"/>
</dbReference>
<sequence>MVGGQLMEQEEARRPPSHSASSAGRHRCRLLSADSSNTTKALAAKTASFSGFQSDTCLSVGRYSHARPPGASASSTKGRAVLPGILDGGMQTSEMLALPSGEVGLCPTRKRKSLPAAEPSFSHLVDYCLPPAQGLLQIRSSAPDGHCGTEETQPLNGEAGDAAMAANSSSSLTRTGELSTPQKTCKRGGYRASTQLLQLPLAALNSSKGRRPQLLSPSLLRLMDVTNSPLSVISQASTCALLSSASSLDSCSQPATPNAGLLDSGAYSPLPLAVAPVAHKVAGRQDAAAEVSGDEGSRGARLDRRARCDYEVYVYGAAEEQNSNTAAALAGLALAGTAPTVAKAGDEPCVTSTPVMHTTKEAALSEESTVATAFLSSPSTTASLSPLRLPIPARGLRRLQHPRLQQAKSAPAAEEHDEGGNTNPPRSLRRLQLPRLRTPSAPGGPNLHELRGGKDLKGGGIAGHSGRGVLASSTSVAGALESLYSPIEGSFVSQCVGSKERAPRCADYSHESPSVSGVARGGLLEDAFEAAAHAAHVAAHAAARAAAHAAAHAALLKRKAAEAYWCWRSNPEASFSVYPDLDRNIHLEYNLYCAAWPEEGHLEDSKEMSISSTACSSQETAIIVGGPAASAGSVNEAKGGGVQVPQGHLVLGEGRYGKVVLAENRRTHEMMAVKMLDKRRALTDDSWDCRQELEVHRRLPCHPHVVSVLDVYEDRKSLYIVMELCDRNTLVDRVVADGAFTEEQAKLIFAQLLSGVMHCHNNNIVHRDLKPENVLFAREADIGKYPLPANEFLSRASGASGSSPVQCADSRFSSEFDGQGRPPAPLRSTPIVKITDFGSACYATPGELSGTACGTIHYLAPEVLAGNYYDGFLSDVWSLGVILYIIISATPPFFGESDGEVVQKIVAGSYSMSGYQWRSVSEECKDIIRRLLTVDPRCRMSLHEAIAHPWIVRITGSLSWPLSFFDCACCLTRDSYEEIEDEGPINGDYAAVCCCGKCHASSSDASALVLSPQFAAYCASPIASGSWGSAHPCGFQWPRN</sequence>
<dbReference type="PANTHER" id="PTHR24347">
    <property type="entry name" value="SERINE/THREONINE-PROTEIN KINASE"/>
    <property type="match status" value="1"/>
</dbReference>
<evidence type="ECO:0000313" key="1">
    <source>
        <dbReference type="EMBL" id="OEH75150.1"/>
    </source>
</evidence>
<dbReference type="VEuPathDB" id="ToxoDB:LOC34622538"/>
<dbReference type="GO" id="GO:0004672">
    <property type="term" value="F:protein kinase activity"/>
    <property type="evidence" value="ECO:0007669"/>
    <property type="project" value="InterPro"/>
</dbReference>
<organism evidence="1 2">
    <name type="scientific">Cyclospora cayetanensis</name>
    <dbReference type="NCBI Taxonomy" id="88456"/>
    <lineage>
        <taxon>Eukaryota</taxon>
        <taxon>Sar</taxon>
        <taxon>Alveolata</taxon>
        <taxon>Apicomplexa</taxon>
        <taxon>Conoidasida</taxon>
        <taxon>Coccidia</taxon>
        <taxon>Eucoccidiorida</taxon>
        <taxon>Eimeriorina</taxon>
        <taxon>Eimeriidae</taxon>
        <taxon>Cyclospora</taxon>
    </lineage>
</organism>
<dbReference type="PROSITE" id="PS50011">
    <property type="entry name" value="PROTEIN_KINASE_DOM"/>
    <property type="match status" value="1"/>
</dbReference>
<dbReference type="Proteomes" id="UP000095192">
    <property type="component" value="Unassembled WGS sequence"/>
</dbReference>
<dbReference type="GeneID" id="34622538"/>
<evidence type="ECO:0000313" key="2">
    <source>
        <dbReference type="Proteomes" id="UP000095192"/>
    </source>
</evidence>
<dbReference type="CDD" id="cd05117">
    <property type="entry name" value="STKc_CAMK"/>
    <property type="match status" value="1"/>
</dbReference>
<gene>
    <name evidence="1" type="ORF">cyc_06360</name>
</gene>
<dbReference type="OrthoDB" id="331076at2759"/>
<dbReference type="EMBL" id="JROU02001813">
    <property type="protein sequence ID" value="OEH75150.1"/>
    <property type="molecule type" value="Genomic_DNA"/>
</dbReference>
<dbReference type="Pfam" id="PF00069">
    <property type="entry name" value="Pkinase"/>
    <property type="match status" value="2"/>
</dbReference>
<dbReference type="PROSITE" id="PS00108">
    <property type="entry name" value="PROTEIN_KINASE_ST"/>
    <property type="match status" value="1"/>
</dbReference>
<dbReference type="InterPro" id="IPR011009">
    <property type="entry name" value="Kinase-like_dom_sf"/>
</dbReference>
<accession>A0A1D3CVC9</accession>
<dbReference type="InterPro" id="IPR017441">
    <property type="entry name" value="Protein_kinase_ATP_BS"/>
</dbReference>
<dbReference type="GO" id="GO:0005524">
    <property type="term" value="F:ATP binding"/>
    <property type="evidence" value="ECO:0007669"/>
    <property type="project" value="UniProtKB-UniRule"/>
</dbReference>
<proteinExistence type="predicted"/>